<feature type="compositionally biased region" description="Polar residues" evidence="1">
    <location>
        <begin position="1"/>
        <end position="19"/>
    </location>
</feature>
<dbReference type="EMBL" id="BGPR01237006">
    <property type="protein sequence ID" value="GBL96323.1"/>
    <property type="molecule type" value="Genomic_DNA"/>
</dbReference>
<dbReference type="Proteomes" id="UP000499080">
    <property type="component" value="Unassembled WGS sequence"/>
</dbReference>
<evidence type="ECO:0000313" key="3">
    <source>
        <dbReference type="Proteomes" id="UP000499080"/>
    </source>
</evidence>
<protein>
    <submittedName>
        <fullName evidence="2">Uncharacterized protein</fullName>
    </submittedName>
</protein>
<proteinExistence type="predicted"/>
<comment type="caution">
    <text evidence="2">The sequence shown here is derived from an EMBL/GenBank/DDBJ whole genome shotgun (WGS) entry which is preliminary data.</text>
</comment>
<accession>A0A4Y2BWL0</accession>
<keyword evidence="3" id="KW-1185">Reference proteome</keyword>
<feature type="region of interest" description="Disordered" evidence="1">
    <location>
        <begin position="1"/>
        <end position="20"/>
    </location>
</feature>
<dbReference type="AlphaFoldDB" id="A0A4Y2BWL0"/>
<reference evidence="2 3" key="1">
    <citation type="journal article" date="2019" name="Sci. Rep.">
        <title>Orb-weaving spider Araneus ventricosus genome elucidates the spidroin gene catalogue.</title>
        <authorList>
            <person name="Kono N."/>
            <person name="Nakamura H."/>
            <person name="Ohtoshi R."/>
            <person name="Moran D.A.P."/>
            <person name="Shinohara A."/>
            <person name="Yoshida Y."/>
            <person name="Fujiwara M."/>
            <person name="Mori M."/>
            <person name="Tomita M."/>
            <person name="Arakawa K."/>
        </authorList>
    </citation>
    <scope>NUCLEOTIDE SEQUENCE [LARGE SCALE GENOMIC DNA]</scope>
</reference>
<gene>
    <name evidence="2" type="ORF">AVEN_211732_1</name>
</gene>
<name>A0A4Y2BWL0_ARAVE</name>
<evidence type="ECO:0000313" key="2">
    <source>
        <dbReference type="EMBL" id="GBL96323.1"/>
    </source>
</evidence>
<evidence type="ECO:0000256" key="1">
    <source>
        <dbReference type="SAM" id="MobiDB-lite"/>
    </source>
</evidence>
<sequence length="114" mass="12171">MTAGESSKPSDMLYSNVSSSDEKEELISASASDSRDCESFFSFFLFVTSLKSVKSGEAEAIAFKAATDGEEGSDRLVIAEDALGVQVDCLELESAEISGLFWVDGPVDFFSAET</sequence>
<organism evidence="2 3">
    <name type="scientific">Araneus ventricosus</name>
    <name type="common">Orbweaver spider</name>
    <name type="synonym">Epeira ventricosa</name>
    <dbReference type="NCBI Taxonomy" id="182803"/>
    <lineage>
        <taxon>Eukaryota</taxon>
        <taxon>Metazoa</taxon>
        <taxon>Ecdysozoa</taxon>
        <taxon>Arthropoda</taxon>
        <taxon>Chelicerata</taxon>
        <taxon>Arachnida</taxon>
        <taxon>Araneae</taxon>
        <taxon>Araneomorphae</taxon>
        <taxon>Entelegynae</taxon>
        <taxon>Araneoidea</taxon>
        <taxon>Araneidae</taxon>
        <taxon>Araneus</taxon>
    </lineage>
</organism>